<dbReference type="Gramene" id="mRNA:HanXRQr2_Chr12g0548431">
    <property type="protein sequence ID" value="CDS:HanXRQr2_Chr12g0548431.1"/>
    <property type="gene ID" value="HanXRQr2_Chr12g0548431"/>
</dbReference>
<accession>A0A251T4W5</accession>
<evidence type="ECO:0000313" key="3">
    <source>
        <dbReference type="EMBL" id="OTG05546.1"/>
    </source>
</evidence>
<dbReference type="EMBL" id="MNCJ02000327">
    <property type="protein sequence ID" value="KAF5778515.1"/>
    <property type="molecule type" value="Genomic_DNA"/>
</dbReference>
<reference evidence="2" key="3">
    <citation type="submission" date="2020-06" db="EMBL/GenBank/DDBJ databases">
        <title>Helianthus annuus Genome sequencing and assembly Release 2.</title>
        <authorList>
            <person name="Gouzy J."/>
            <person name="Langlade N."/>
            <person name="Munos S."/>
        </authorList>
    </citation>
    <scope>NUCLEOTIDE SEQUENCE</scope>
    <source>
        <tissue evidence="2">Leaves</tissue>
    </source>
</reference>
<comment type="similarity">
    <text evidence="1">Belongs to the ARG7 family.</text>
</comment>
<sequence>MFNTKNIIKISRKSQEMATNSTTKVEKGHFVVYTLDGQRFVFPLKHLKTYIFRELLSISEEEFGLPSNGPLTFPCDASFMKDAANLIYERASLAKERALLQSLVIKT</sequence>
<dbReference type="InterPro" id="IPR003676">
    <property type="entry name" value="SAUR_fam"/>
</dbReference>
<evidence type="ECO:0000313" key="4">
    <source>
        <dbReference type="Proteomes" id="UP000215914"/>
    </source>
</evidence>
<proteinExistence type="inferred from homology"/>
<reference evidence="3" key="2">
    <citation type="submission" date="2017-02" db="EMBL/GenBank/DDBJ databases">
        <title>Sunflower complete genome.</title>
        <authorList>
            <person name="Langlade N."/>
            <person name="Munos S."/>
        </authorList>
    </citation>
    <scope>NUCLEOTIDE SEQUENCE [LARGE SCALE GENOMIC DNA]</scope>
    <source>
        <tissue evidence="3">Leaves</tissue>
    </source>
</reference>
<name>A0A251T4W5_HELAN</name>
<protein>
    <submittedName>
        <fullName evidence="2 3">Small auxin-up RNA</fullName>
    </submittedName>
</protein>
<dbReference type="Proteomes" id="UP000215914">
    <property type="component" value="Chromosome 12"/>
</dbReference>
<keyword evidence="4" id="KW-1185">Reference proteome</keyword>
<dbReference type="EMBL" id="CM007901">
    <property type="protein sequence ID" value="OTG05546.1"/>
    <property type="molecule type" value="Genomic_DNA"/>
</dbReference>
<gene>
    <name evidence="3" type="ORF">HannXRQ_Chr12g0374751</name>
    <name evidence="2" type="ORF">HanXRQr2_Chr12g0548431</name>
</gene>
<evidence type="ECO:0000256" key="1">
    <source>
        <dbReference type="ARBA" id="ARBA00006974"/>
    </source>
</evidence>
<dbReference type="AlphaFoldDB" id="A0A251T4W5"/>
<dbReference type="GO" id="GO:0009733">
    <property type="term" value="P:response to auxin"/>
    <property type="evidence" value="ECO:0007669"/>
    <property type="project" value="InterPro"/>
</dbReference>
<dbReference type="PANTHER" id="PTHR31175:SF82">
    <property type="entry name" value="AUXIN-RESPONSIVE PROTEIN SAUR65"/>
    <property type="match status" value="1"/>
</dbReference>
<dbReference type="Pfam" id="PF02519">
    <property type="entry name" value="Auxin_inducible"/>
    <property type="match status" value="1"/>
</dbReference>
<dbReference type="InParanoid" id="A0A251T4W5"/>
<reference evidence="2 4" key="1">
    <citation type="journal article" date="2017" name="Nature">
        <title>The sunflower genome provides insights into oil metabolism, flowering and Asterid evolution.</title>
        <authorList>
            <person name="Badouin H."/>
            <person name="Gouzy J."/>
            <person name="Grassa C.J."/>
            <person name="Murat F."/>
            <person name="Staton S.E."/>
            <person name="Cottret L."/>
            <person name="Lelandais-Briere C."/>
            <person name="Owens G.L."/>
            <person name="Carrere S."/>
            <person name="Mayjonade B."/>
            <person name="Legrand L."/>
            <person name="Gill N."/>
            <person name="Kane N.C."/>
            <person name="Bowers J.E."/>
            <person name="Hubner S."/>
            <person name="Bellec A."/>
            <person name="Berard A."/>
            <person name="Berges H."/>
            <person name="Blanchet N."/>
            <person name="Boniface M.C."/>
            <person name="Brunel D."/>
            <person name="Catrice O."/>
            <person name="Chaidir N."/>
            <person name="Claudel C."/>
            <person name="Donnadieu C."/>
            <person name="Faraut T."/>
            <person name="Fievet G."/>
            <person name="Helmstetter N."/>
            <person name="King M."/>
            <person name="Knapp S.J."/>
            <person name="Lai Z."/>
            <person name="Le Paslier M.C."/>
            <person name="Lippi Y."/>
            <person name="Lorenzon L."/>
            <person name="Mandel J.R."/>
            <person name="Marage G."/>
            <person name="Marchand G."/>
            <person name="Marquand E."/>
            <person name="Bret-Mestries E."/>
            <person name="Morien E."/>
            <person name="Nambeesan S."/>
            <person name="Nguyen T."/>
            <person name="Pegot-Espagnet P."/>
            <person name="Pouilly N."/>
            <person name="Raftis F."/>
            <person name="Sallet E."/>
            <person name="Schiex T."/>
            <person name="Thomas J."/>
            <person name="Vandecasteele C."/>
            <person name="Vares D."/>
            <person name="Vear F."/>
            <person name="Vautrin S."/>
            <person name="Crespi M."/>
            <person name="Mangin B."/>
            <person name="Burke J.M."/>
            <person name="Salse J."/>
            <person name="Munos S."/>
            <person name="Vincourt P."/>
            <person name="Rieseberg L.H."/>
            <person name="Langlade N.B."/>
        </authorList>
    </citation>
    <scope>NUCLEOTIDE SEQUENCE [LARGE SCALE GENOMIC DNA]</scope>
    <source>
        <strain evidence="4">cv. SF193</strain>
        <tissue evidence="2">Leaves</tissue>
    </source>
</reference>
<dbReference type="FunCoup" id="A0A251T4W5">
    <property type="interactions" value="689"/>
</dbReference>
<evidence type="ECO:0000313" key="2">
    <source>
        <dbReference type="EMBL" id="KAF5778515.1"/>
    </source>
</evidence>
<dbReference type="PANTHER" id="PTHR31175">
    <property type="entry name" value="AUXIN-RESPONSIVE FAMILY PROTEIN"/>
    <property type="match status" value="1"/>
</dbReference>
<organism evidence="3 4">
    <name type="scientific">Helianthus annuus</name>
    <name type="common">Common sunflower</name>
    <dbReference type="NCBI Taxonomy" id="4232"/>
    <lineage>
        <taxon>Eukaryota</taxon>
        <taxon>Viridiplantae</taxon>
        <taxon>Streptophyta</taxon>
        <taxon>Embryophyta</taxon>
        <taxon>Tracheophyta</taxon>
        <taxon>Spermatophyta</taxon>
        <taxon>Magnoliopsida</taxon>
        <taxon>eudicotyledons</taxon>
        <taxon>Gunneridae</taxon>
        <taxon>Pentapetalae</taxon>
        <taxon>asterids</taxon>
        <taxon>campanulids</taxon>
        <taxon>Asterales</taxon>
        <taxon>Asteraceae</taxon>
        <taxon>Asteroideae</taxon>
        <taxon>Heliantheae alliance</taxon>
        <taxon>Heliantheae</taxon>
        <taxon>Helianthus</taxon>
    </lineage>
</organism>